<gene>
    <name evidence="1" type="ORF">EV667_2003</name>
</gene>
<dbReference type="Proteomes" id="UP000295030">
    <property type="component" value="Unassembled WGS sequence"/>
</dbReference>
<evidence type="ECO:0000313" key="2">
    <source>
        <dbReference type="Proteomes" id="UP000295030"/>
    </source>
</evidence>
<reference evidence="1 2" key="1">
    <citation type="submission" date="2019-03" db="EMBL/GenBank/DDBJ databases">
        <title>Genomic Encyclopedia of Type Strains, Phase IV (KMG-IV): sequencing the most valuable type-strain genomes for metagenomic binning, comparative biology and taxonomic classification.</title>
        <authorList>
            <person name="Goeker M."/>
        </authorList>
    </citation>
    <scope>NUCLEOTIDE SEQUENCE [LARGE SCALE GENOMIC DNA]</scope>
    <source>
        <strain evidence="1 2">DSM 101</strain>
    </source>
</reference>
<dbReference type="AlphaFoldDB" id="A0A4R1HYW6"/>
<sequence length="56" mass="5960">MTIMIIEAAASANLFLVAACSAPSAFGYRLLFKFAPMSLGSYLGSLALARFMGWPI</sequence>
<organism evidence="1 2">
    <name type="scientific">Ancylobacter aquaticus</name>
    <dbReference type="NCBI Taxonomy" id="100"/>
    <lineage>
        <taxon>Bacteria</taxon>
        <taxon>Pseudomonadati</taxon>
        <taxon>Pseudomonadota</taxon>
        <taxon>Alphaproteobacteria</taxon>
        <taxon>Hyphomicrobiales</taxon>
        <taxon>Xanthobacteraceae</taxon>
        <taxon>Ancylobacter</taxon>
    </lineage>
</organism>
<comment type="caution">
    <text evidence="1">The sequence shown here is derived from an EMBL/GenBank/DDBJ whole genome shotgun (WGS) entry which is preliminary data.</text>
</comment>
<evidence type="ECO:0000313" key="1">
    <source>
        <dbReference type="EMBL" id="TCK28007.1"/>
    </source>
</evidence>
<accession>A0A4R1HYW6</accession>
<name>A0A4R1HYW6_ANCAQ</name>
<dbReference type="EMBL" id="SMFY01000002">
    <property type="protein sequence ID" value="TCK28007.1"/>
    <property type="molecule type" value="Genomic_DNA"/>
</dbReference>
<protein>
    <submittedName>
        <fullName evidence="1">Uncharacterized protein</fullName>
    </submittedName>
</protein>
<proteinExistence type="predicted"/>
<keyword evidence="2" id="KW-1185">Reference proteome</keyword>